<reference evidence="3 4" key="2">
    <citation type="journal article" date="2019" name="G3 (Bethesda)">
        <title>Hybrid Assembly of the Genome of the Entomopathogenic Nematode Steinernema carpocapsae Identifies the X-Chromosome.</title>
        <authorList>
            <person name="Serra L."/>
            <person name="Macchietto M."/>
            <person name="Macias-Munoz A."/>
            <person name="McGill C.J."/>
            <person name="Rodriguez I.M."/>
            <person name="Rodriguez B."/>
            <person name="Murad R."/>
            <person name="Mortazavi A."/>
        </authorList>
    </citation>
    <scope>NUCLEOTIDE SEQUENCE [LARGE SCALE GENOMIC DNA]</scope>
    <source>
        <strain evidence="3 4">ALL</strain>
    </source>
</reference>
<organism evidence="3 4">
    <name type="scientific">Steinernema carpocapsae</name>
    <name type="common">Entomopathogenic nematode</name>
    <dbReference type="NCBI Taxonomy" id="34508"/>
    <lineage>
        <taxon>Eukaryota</taxon>
        <taxon>Metazoa</taxon>
        <taxon>Ecdysozoa</taxon>
        <taxon>Nematoda</taxon>
        <taxon>Chromadorea</taxon>
        <taxon>Rhabditida</taxon>
        <taxon>Tylenchina</taxon>
        <taxon>Panagrolaimomorpha</taxon>
        <taxon>Strongyloidoidea</taxon>
        <taxon>Steinernematidae</taxon>
        <taxon>Steinernema</taxon>
    </lineage>
</organism>
<accession>A0A4U5NGS6</accession>
<name>A0A4U5NGS6_STECR</name>
<proteinExistence type="predicted"/>
<feature type="region of interest" description="Disordered" evidence="1">
    <location>
        <begin position="43"/>
        <end position="83"/>
    </location>
</feature>
<dbReference type="AlphaFoldDB" id="A0A4U5NGS6"/>
<keyword evidence="2" id="KW-0812">Transmembrane</keyword>
<evidence type="ECO:0000313" key="4">
    <source>
        <dbReference type="Proteomes" id="UP000298663"/>
    </source>
</evidence>
<feature type="compositionally biased region" description="Acidic residues" evidence="1">
    <location>
        <begin position="43"/>
        <end position="59"/>
    </location>
</feature>
<keyword evidence="2" id="KW-1133">Transmembrane helix</keyword>
<keyword evidence="4" id="KW-1185">Reference proteome</keyword>
<evidence type="ECO:0000256" key="2">
    <source>
        <dbReference type="SAM" id="Phobius"/>
    </source>
</evidence>
<protein>
    <submittedName>
        <fullName evidence="3">Uncharacterized protein</fullName>
    </submittedName>
</protein>
<reference evidence="3 4" key="1">
    <citation type="journal article" date="2015" name="Genome Biol.">
        <title>Comparative genomics of Steinernema reveals deeply conserved gene regulatory networks.</title>
        <authorList>
            <person name="Dillman A.R."/>
            <person name="Macchietto M."/>
            <person name="Porter C.F."/>
            <person name="Rogers A."/>
            <person name="Williams B."/>
            <person name="Antoshechkin I."/>
            <person name="Lee M.M."/>
            <person name="Goodwin Z."/>
            <person name="Lu X."/>
            <person name="Lewis E.E."/>
            <person name="Goodrich-Blair H."/>
            <person name="Stock S.P."/>
            <person name="Adams B.J."/>
            <person name="Sternberg P.W."/>
            <person name="Mortazavi A."/>
        </authorList>
    </citation>
    <scope>NUCLEOTIDE SEQUENCE [LARGE SCALE GENOMIC DNA]</scope>
    <source>
        <strain evidence="3 4">ALL</strain>
    </source>
</reference>
<gene>
    <name evidence="3" type="ORF">L596_015755</name>
</gene>
<evidence type="ECO:0000313" key="3">
    <source>
        <dbReference type="EMBL" id="TKR81966.1"/>
    </source>
</evidence>
<evidence type="ECO:0000256" key="1">
    <source>
        <dbReference type="SAM" id="MobiDB-lite"/>
    </source>
</evidence>
<sequence length="83" mass="9174">MSPLIVILVAMPIQALIFFAIWLFGPNGYAKVRTDRKFELNDSDDESVTEELLGEDEQEKEPTATTSEAKIVDIESEVGTSAL</sequence>
<dbReference type="Proteomes" id="UP000298663">
    <property type="component" value="Unassembled WGS sequence"/>
</dbReference>
<feature type="transmembrane region" description="Helical" evidence="2">
    <location>
        <begin position="6"/>
        <end position="24"/>
    </location>
</feature>
<comment type="caution">
    <text evidence="3">The sequence shown here is derived from an EMBL/GenBank/DDBJ whole genome shotgun (WGS) entry which is preliminary data.</text>
</comment>
<dbReference type="EMBL" id="AZBU02000004">
    <property type="protein sequence ID" value="TKR81966.1"/>
    <property type="molecule type" value="Genomic_DNA"/>
</dbReference>
<keyword evidence="2" id="KW-0472">Membrane</keyword>